<gene>
    <name evidence="2" type="primary">40</name>
    <name evidence="2" type="ORF">EniyanLRS_40</name>
</gene>
<proteinExistence type="predicted"/>
<sequence>MGGVPGDGVDGGINPNDFSIVGPMLSGLEGRTESNIRASLNEQVKNNGTLTSFSQKVFAGINPTLGMVAGIIDAIVRQIIQGVGEVGENAEEWIEHLLSNLNTFYHNLGEFLGSINFLSPDFNPAAAAQEFVELMLLPLNLLLGPNSPLNLANAFGNLTRVNIGAISRERPNLVQAGTFPLGSIATNSDWELVGTGRTDDGTGSVKVTADGYHKALRTGRNATDTILVGEGQTFDWAFHVSWTGYSGAGEVLHLQVVPYIEGVPQVPVNVAALDPEESESEWPGVEVAGSWTVPENVTGVQMRILLTSDALAGTFFIDDVSGRQDSTFRLEWIDGLPEAIQDMIARWQSTLNTIFTAVTGVPNALAELADIAEALASIPFKNIQGVLGPGNIGGSLIEAINALVGGLVGQPGEGASIADLFNIGKLVSSMASQGRLAWEKWGQRNNKPVAGGLLPSSSANYEITSINTSLEAKQDKSLIGVIRVTQDMPLGLISWLGYGSANLDAFYVNIWYIDPTDGTRDLIHHSPNLVGDLVAGTTVGWHFYSLAEGDIPGLLAGEDYAIEFVPVGTGTHYIRGMSRDDDIPDHPYAQVVGLAATRDNTASPDSPPATIAKASWVSSGEIPWFCIAVDTGNDVDYHDPLSVPFNDDGQIAVPRWAKYVDVIGVGGGGGSRQGGTVGFYGEPGEPGKWNATTWVRGIDFSGDTVFVNLDIGNGGYGGQGLGSAGADTIITLNEHTLTCEGGDGGTSLRPIVIGGNPYGLGAGEFTYNDVLYKGGLNQQSYSGAGSAPGGAAMGGNWILFSPGAYGGKGAAWVVFRSAAPGEATPEEPDPVEPPEAPTVTVVSTSYHSIKIAIEA</sequence>
<evidence type="ECO:0000259" key="1">
    <source>
        <dbReference type="Pfam" id="PF21722"/>
    </source>
</evidence>
<dbReference type="EMBL" id="KY385381">
    <property type="protein sequence ID" value="AQT25715.1"/>
    <property type="molecule type" value="Genomic_DNA"/>
</dbReference>
<evidence type="ECO:0000313" key="2">
    <source>
        <dbReference type="EMBL" id="AQT25715.1"/>
    </source>
</evidence>
<protein>
    <submittedName>
        <fullName evidence="2">Minor tail protein</fullName>
    </submittedName>
</protein>
<dbReference type="Proteomes" id="UP000240702">
    <property type="component" value="Segment"/>
</dbReference>
<feature type="domain" description="Glycine-rich" evidence="1">
    <location>
        <begin position="651"/>
        <end position="809"/>
    </location>
</feature>
<dbReference type="InterPro" id="IPR049304">
    <property type="entry name" value="Gly_rich_dom"/>
</dbReference>
<dbReference type="Pfam" id="PF21722">
    <property type="entry name" value="Gly_rich_2"/>
    <property type="match status" value="1"/>
</dbReference>
<organism evidence="2 3">
    <name type="scientific">Mycobacterium phage EniyanLRS</name>
    <dbReference type="NCBI Taxonomy" id="1933770"/>
    <lineage>
        <taxon>Viruses</taxon>
        <taxon>Duplodnaviria</taxon>
        <taxon>Heunggongvirae</taxon>
        <taxon>Uroviricota</taxon>
        <taxon>Caudoviricetes</taxon>
        <taxon>Vilmaviridae</taxon>
        <taxon>Wildcatvirus</taxon>
        <taxon>Wildcatvirus wildcat</taxon>
        <taxon>Mycobacterium virus Wildcat</taxon>
    </lineage>
</organism>
<name>A0A2I2MPE4_9CAUD</name>
<accession>A0A2I2MPE4</accession>
<reference evidence="2 3" key="1">
    <citation type="submission" date="2016-12" db="EMBL/GenBank/DDBJ databases">
        <title>Whole genome Sequence of Mycobacteriophages.</title>
        <authorList>
            <person name="Bajpai U."/>
        </authorList>
    </citation>
    <scope>NUCLEOTIDE SEQUENCE [LARGE SCALE GENOMIC DNA]</scope>
</reference>
<evidence type="ECO:0000313" key="3">
    <source>
        <dbReference type="Proteomes" id="UP000240702"/>
    </source>
</evidence>